<organism evidence="2 3">
    <name type="scientific">Kordia antarctica</name>
    <dbReference type="NCBI Taxonomy" id="1218801"/>
    <lineage>
        <taxon>Bacteria</taxon>
        <taxon>Pseudomonadati</taxon>
        <taxon>Bacteroidota</taxon>
        <taxon>Flavobacteriia</taxon>
        <taxon>Flavobacteriales</taxon>
        <taxon>Flavobacteriaceae</taxon>
        <taxon>Kordia</taxon>
    </lineage>
</organism>
<evidence type="ECO:0000313" key="3">
    <source>
        <dbReference type="Proteomes" id="UP000464657"/>
    </source>
</evidence>
<dbReference type="EMBL" id="CP019288">
    <property type="protein sequence ID" value="QHI38359.1"/>
    <property type="molecule type" value="Genomic_DNA"/>
</dbReference>
<feature type="signal peptide" evidence="1">
    <location>
        <begin position="1"/>
        <end position="23"/>
    </location>
</feature>
<dbReference type="Proteomes" id="UP000464657">
    <property type="component" value="Chromosome"/>
</dbReference>
<evidence type="ECO:0000256" key="1">
    <source>
        <dbReference type="SAM" id="SignalP"/>
    </source>
</evidence>
<evidence type="ECO:0000313" key="2">
    <source>
        <dbReference type="EMBL" id="QHI38359.1"/>
    </source>
</evidence>
<protein>
    <recommendedName>
        <fullName evidence="4">Outer membrane protein beta-barrel domain-containing protein</fullName>
    </recommendedName>
</protein>
<name>A0A7L4ZPG9_9FLAO</name>
<dbReference type="OrthoDB" id="1432891at2"/>
<gene>
    <name evidence="2" type="ORF">IMCC3317_37510</name>
</gene>
<keyword evidence="1" id="KW-0732">Signal</keyword>
<accession>A0A7L4ZPG9</accession>
<evidence type="ECO:0008006" key="4">
    <source>
        <dbReference type="Google" id="ProtNLM"/>
    </source>
</evidence>
<reference evidence="2 3" key="1">
    <citation type="journal article" date="2013" name="Int. J. Syst. Evol. Microbiol.">
        <title>Kordia antarctica sp. nov., isolated from Antarctic seawater.</title>
        <authorList>
            <person name="Baek K."/>
            <person name="Choi A."/>
            <person name="Kang I."/>
            <person name="Lee K."/>
            <person name="Cho J.C."/>
        </authorList>
    </citation>
    <scope>NUCLEOTIDE SEQUENCE [LARGE SCALE GENOMIC DNA]</scope>
    <source>
        <strain evidence="2 3">IMCC3317</strain>
    </source>
</reference>
<keyword evidence="3" id="KW-1185">Reference proteome</keyword>
<dbReference type="KEGG" id="kan:IMCC3317_37510"/>
<sequence length="186" mass="21389">MKKRAIYCVLIVLFISQAGIAQVAPEENIKKNKLELESDFEKSPKLKGIILGVHGARETMFEIGYFYYDWIEQTSGKIPAIGGLGYSISIENYINHNYIIAPKTAIWVNLLYFNVGMSFPWYFDMEKNNSFRVRPEIGFGSGDFKLTYAVNMAITNKDMNNISKHMVSVICFLNFNRKASENKQKW</sequence>
<dbReference type="AlphaFoldDB" id="A0A7L4ZPG9"/>
<dbReference type="RefSeq" id="WP_160130910.1">
    <property type="nucleotide sequence ID" value="NZ_CP019288.1"/>
</dbReference>
<proteinExistence type="predicted"/>
<feature type="chain" id="PRO_5029843171" description="Outer membrane protein beta-barrel domain-containing protein" evidence="1">
    <location>
        <begin position="24"/>
        <end position="186"/>
    </location>
</feature>